<feature type="region of interest" description="Disordered" evidence="2">
    <location>
        <begin position="1"/>
        <end position="139"/>
    </location>
</feature>
<feature type="compositionally biased region" description="Basic and acidic residues" evidence="2">
    <location>
        <begin position="7"/>
        <end position="16"/>
    </location>
</feature>
<dbReference type="EMBL" id="NESQ01000078">
    <property type="protein sequence ID" value="PUU79871.1"/>
    <property type="molecule type" value="Genomic_DNA"/>
</dbReference>
<accession>A0A2T6ZWJ2</accession>
<evidence type="ECO:0000259" key="3">
    <source>
        <dbReference type="Pfam" id="PF20994"/>
    </source>
</evidence>
<feature type="region of interest" description="Disordered" evidence="2">
    <location>
        <begin position="582"/>
        <end position="601"/>
    </location>
</feature>
<feature type="compositionally biased region" description="Basic and acidic residues" evidence="2">
    <location>
        <begin position="582"/>
        <end position="592"/>
    </location>
</feature>
<evidence type="ECO:0000256" key="2">
    <source>
        <dbReference type="SAM" id="MobiDB-lite"/>
    </source>
</evidence>
<evidence type="ECO:0000256" key="1">
    <source>
        <dbReference type="SAM" id="Coils"/>
    </source>
</evidence>
<keyword evidence="5" id="KW-1185">Reference proteome</keyword>
<sequence>MASSQVENERYQERLAARQRGAGTHKIQNLGFSIQPLAPPTRPAVPPPAAAPSAEPPKQVTPPAGPVRRSLRTTLTPPLHPSGEKRKAGSPLPSRDRAGNILAFSGPSPLRNEASSAPEETSTAAPPRRVSPRTQTTPAITQIRSSVSPIDAPTNFTAAKASVRVNAPKPAVAAVTPVPRGKRTRQPSPGKFVNTPEEPTWNGRSSSAVVDEVPESEASTLIEKSPEGNKRRKVIKEVQASSDVGVVQDNNEDEDEEMVGEQTMERSMIEETADEEEEAEADETMLETPVQNLDESRPPPNSSPPLFLGGQDSSEEEEDEEEEEAEARPIQPKSAPQPKSKLAGKRVPSLPESEEEVVDESSQLGSGGKDKDKQLSDEEQEDEDESGAEEPARRITKKAPKASRPSTAARTKPKPRPSKDTDEYEHEPTTFPVVVHRLAKGDAGTKLPAGSQRAGVNPVDVVSQVATELIDRFYQRLKSGAEKKAVESFKEELCLRFLELVNSFLRYTNLRLANITKQTDALEHSITLTDRVRKAQRRKNQLMAELLAIKRERTQVAVQMDDTQNQASQLFEEISGALERGKSRARNDDNEQGHPGTANLEGLEGLVRRVSAIVTGGGRDGTGILGKVMDFNRFLEKAERVLRERNAGGAAAAAAAVAR</sequence>
<feature type="compositionally biased region" description="Low complexity" evidence="2">
    <location>
        <begin position="113"/>
        <end position="127"/>
    </location>
</feature>
<gene>
    <name evidence="4" type="ORF">B9Z19DRAFT_1063862</name>
</gene>
<organism evidence="4 5">
    <name type="scientific">Tuber borchii</name>
    <name type="common">White truffle</name>
    <dbReference type="NCBI Taxonomy" id="42251"/>
    <lineage>
        <taxon>Eukaryota</taxon>
        <taxon>Fungi</taxon>
        <taxon>Dikarya</taxon>
        <taxon>Ascomycota</taxon>
        <taxon>Pezizomycotina</taxon>
        <taxon>Pezizomycetes</taxon>
        <taxon>Pezizales</taxon>
        <taxon>Tuberaceae</taxon>
        <taxon>Tuber</taxon>
    </lineage>
</organism>
<dbReference type="Pfam" id="PF20994">
    <property type="entry name" value="CENPU"/>
    <property type="match status" value="1"/>
</dbReference>
<protein>
    <recommendedName>
        <fullName evidence="3">Inner kinetochore subunit AME1 domain-containing protein</fullName>
    </recommendedName>
</protein>
<comment type="caution">
    <text evidence="4">The sequence shown here is derived from an EMBL/GenBank/DDBJ whole genome shotgun (WGS) entry which is preliminary data.</text>
</comment>
<feature type="compositionally biased region" description="Pro residues" evidence="2">
    <location>
        <begin position="37"/>
        <end position="50"/>
    </location>
</feature>
<reference evidence="4 5" key="1">
    <citation type="submission" date="2017-04" db="EMBL/GenBank/DDBJ databases">
        <title>Draft genome sequence of Tuber borchii Vittad., a whitish edible truffle.</title>
        <authorList>
            <consortium name="DOE Joint Genome Institute"/>
            <person name="Murat C."/>
            <person name="Kuo A."/>
            <person name="Barry K.W."/>
            <person name="Clum A."/>
            <person name="Dockter R.B."/>
            <person name="Fauchery L."/>
            <person name="Iotti M."/>
            <person name="Kohler A."/>
            <person name="Labutti K."/>
            <person name="Lindquist E.A."/>
            <person name="Lipzen A."/>
            <person name="Ohm R.A."/>
            <person name="Wang M."/>
            <person name="Grigoriev I.V."/>
            <person name="Zambonelli A."/>
            <person name="Martin F.M."/>
        </authorList>
    </citation>
    <scope>NUCLEOTIDE SEQUENCE [LARGE SCALE GENOMIC DNA]</scope>
    <source>
        <strain evidence="4 5">Tbo3840</strain>
    </source>
</reference>
<dbReference type="Proteomes" id="UP000244722">
    <property type="component" value="Unassembled WGS sequence"/>
</dbReference>
<keyword evidence="1" id="KW-0175">Coiled coil</keyword>
<feature type="region of interest" description="Disordered" evidence="2">
    <location>
        <begin position="174"/>
        <end position="428"/>
    </location>
</feature>
<evidence type="ECO:0000313" key="5">
    <source>
        <dbReference type="Proteomes" id="UP000244722"/>
    </source>
</evidence>
<feature type="domain" description="Inner kinetochore subunit AME1" evidence="3">
    <location>
        <begin position="453"/>
        <end position="637"/>
    </location>
</feature>
<proteinExistence type="predicted"/>
<dbReference type="InterPro" id="IPR048743">
    <property type="entry name" value="AME1"/>
</dbReference>
<dbReference type="STRING" id="42251.A0A2T6ZWJ2"/>
<name>A0A2T6ZWJ2_TUBBO</name>
<feature type="compositionally biased region" description="Acidic residues" evidence="2">
    <location>
        <begin position="250"/>
        <end position="259"/>
    </location>
</feature>
<dbReference type="OrthoDB" id="5377952at2759"/>
<evidence type="ECO:0000313" key="4">
    <source>
        <dbReference type="EMBL" id="PUU79871.1"/>
    </source>
</evidence>
<feature type="compositionally biased region" description="Acidic residues" evidence="2">
    <location>
        <begin position="271"/>
        <end position="285"/>
    </location>
</feature>
<feature type="compositionally biased region" description="Acidic residues" evidence="2">
    <location>
        <begin position="313"/>
        <end position="325"/>
    </location>
</feature>
<dbReference type="AlphaFoldDB" id="A0A2T6ZWJ2"/>
<feature type="coiled-coil region" evidence="1">
    <location>
        <begin position="532"/>
        <end position="580"/>
    </location>
</feature>
<feature type="compositionally biased region" description="Acidic residues" evidence="2">
    <location>
        <begin position="377"/>
        <end position="388"/>
    </location>
</feature>